<gene>
    <name evidence="3" type="ORF">BKE38_04075</name>
</gene>
<accession>A0A1V2H6G1</accession>
<keyword evidence="3" id="KW-0503">Monooxygenase</keyword>
<protein>
    <submittedName>
        <fullName evidence="3">Alkane 1-monooxygenase</fullName>
    </submittedName>
</protein>
<dbReference type="Proteomes" id="UP000188879">
    <property type="component" value="Unassembled WGS sequence"/>
</dbReference>
<feature type="domain" description="Luciferase-like" evidence="2">
    <location>
        <begin position="13"/>
        <end position="293"/>
    </location>
</feature>
<sequence>MRYRLSLLDKSPIPAGASAAEALQNTLALAQRAEQLGYHRFWVAEHHGSPGLASVAPEVLSAFLLARTSRIRVGSGGVMLQHYAPYKVAETFSLLATLAPGRVDLGIGKAPGGLPFSTRALRGDAQDFAARFAELEGFLTHSLPQDHPHAAAQLTPIPPEAPQKIVLGASADSAALAARHGWQFCYAGHLNGDDAKLRDSLARYRDDSGQAPLLALHVLADASRAEAERRAASLRTYKVHLPTGQSFNLGTRDAAEEYARQAGATTWRIEEVRPSLLAGNPDDIHAALDALQREHGIAEFILDTPSTAFAERAAMLDLLAPARQPVAA</sequence>
<evidence type="ECO:0000256" key="1">
    <source>
        <dbReference type="ARBA" id="ARBA00007789"/>
    </source>
</evidence>
<keyword evidence="4" id="KW-1185">Reference proteome</keyword>
<dbReference type="Pfam" id="PF00296">
    <property type="entry name" value="Bac_luciferase"/>
    <property type="match status" value="1"/>
</dbReference>
<dbReference type="Gene3D" id="3.20.20.30">
    <property type="entry name" value="Luciferase-like domain"/>
    <property type="match status" value="1"/>
</dbReference>
<dbReference type="InterPro" id="IPR036661">
    <property type="entry name" value="Luciferase-like_sf"/>
</dbReference>
<dbReference type="GO" id="GO:0005829">
    <property type="term" value="C:cytosol"/>
    <property type="evidence" value="ECO:0007669"/>
    <property type="project" value="TreeGrafter"/>
</dbReference>
<dbReference type="AlphaFoldDB" id="A0A1V2H6G1"/>
<dbReference type="InterPro" id="IPR011251">
    <property type="entry name" value="Luciferase-like_dom"/>
</dbReference>
<evidence type="ECO:0000259" key="2">
    <source>
        <dbReference type="Pfam" id="PF00296"/>
    </source>
</evidence>
<dbReference type="PANTHER" id="PTHR30137">
    <property type="entry name" value="LUCIFERASE-LIKE MONOOXYGENASE"/>
    <property type="match status" value="1"/>
</dbReference>
<comment type="caution">
    <text evidence="3">The sequence shown here is derived from an EMBL/GenBank/DDBJ whole genome shotgun (WGS) entry which is preliminary data.</text>
</comment>
<dbReference type="PANTHER" id="PTHR30137:SF20">
    <property type="entry name" value="N-ACETYL-S-ALKYLCYSTEINE MONOOXYGENASE"/>
    <property type="match status" value="1"/>
</dbReference>
<name>A0A1V2H6G1_9PROT</name>
<reference evidence="3 4" key="1">
    <citation type="submission" date="2016-10" db="EMBL/GenBank/DDBJ databases">
        <title>Draft Genome sequence of Roseomonas sp. strain M3.</title>
        <authorList>
            <person name="Subhash Y."/>
            <person name="Lee S."/>
        </authorList>
    </citation>
    <scope>NUCLEOTIDE SEQUENCE [LARGE SCALE GENOMIC DNA]</scope>
    <source>
        <strain evidence="3 4">M3</strain>
    </source>
</reference>
<keyword evidence="3" id="KW-0560">Oxidoreductase</keyword>
<dbReference type="InterPro" id="IPR050766">
    <property type="entry name" value="Bact_Lucif_Oxidored"/>
</dbReference>
<dbReference type="GO" id="GO:0004497">
    <property type="term" value="F:monooxygenase activity"/>
    <property type="evidence" value="ECO:0007669"/>
    <property type="project" value="UniProtKB-KW"/>
</dbReference>
<dbReference type="OrthoDB" id="9780518at2"/>
<dbReference type="NCBIfam" id="TIGR03558">
    <property type="entry name" value="oxido_grp_1"/>
    <property type="match status" value="1"/>
</dbReference>
<dbReference type="InterPro" id="IPR019949">
    <property type="entry name" value="CmoO-like"/>
</dbReference>
<proteinExistence type="predicted"/>
<dbReference type="GO" id="GO:0016705">
    <property type="term" value="F:oxidoreductase activity, acting on paired donors, with incorporation or reduction of molecular oxygen"/>
    <property type="evidence" value="ECO:0007669"/>
    <property type="project" value="InterPro"/>
</dbReference>
<dbReference type="RefSeq" id="WP_076956111.1">
    <property type="nucleotide sequence ID" value="NZ_MLCO01000026.1"/>
</dbReference>
<dbReference type="EMBL" id="MLCO01000026">
    <property type="protein sequence ID" value="ONG57337.1"/>
    <property type="molecule type" value="Genomic_DNA"/>
</dbReference>
<dbReference type="SUPFAM" id="SSF51679">
    <property type="entry name" value="Bacterial luciferase-like"/>
    <property type="match status" value="1"/>
</dbReference>
<evidence type="ECO:0000313" key="3">
    <source>
        <dbReference type="EMBL" id="ONG57337.1"/>
    </source>
</evidence>
<organism evidence="3 4">
    <name type="scientific">Teichococcus deserti</name>
    <dbReference type="NCBI Taxonomy" id="1817963"/>
    <lineage>
        <taxon>Bacteria</taxon>
        <taxon>Pseudomonadati</taxon>
        <taxon>Pseudomonadota</taxon>
        <taxon>Alphaproteobacteria</taxon>
        <taxon>Acetobacterales</taxon>
        <taxon>Roseomonadaceae</taxon>
        <taxon>Roseomonas</taxon>
    </lineage>
</organism>
<evidence type="ECO:0000313" key="4">
    <source>
        <dbReference type="Proteomes" id="UP000188879"/>
    </source>
</evidence>
<comment type="similarity">
    <text evidence="1">To bacterial alkanal monooxygenase alpha and beta chains.</text>
</comment>